<evidence type="ECO:0000259" key="4">
    <source>
        <dbReference type="PROSITE" id="PS51462"/>
    </source>
</evidence>
<dbReference type="InterPro" id="IPR015797">
    <property type="entry name" value="NUDIX_hydrolase-like_dom_sf"/>
</dbReference>
<comment type="caution">
    <text evidence="5">The sequence shown here is derived from an EMBL/GenBank/DDBJ whole genome shotgun (WGS) entry which is preliminary data.</text>
</comment>
<evidence type="ECO:0000256" key="2">
    <source>
        <dbReference type="ARBA" id="ARBA00022801"/>
    </source>
</evidence>
<dbReference type="AlphaFoldDB" id="A0A7W9F9X7"/>
<name>A0A7W9F9X7_9MICO</name>
<sequence>MTILPPEPGEPRRPSGPRDPGDAWVVADTGERYWGRFGAAGLLAVDAARGVLLQHRVSWSHFGGTWGLPGGALHEGESPVDGALREATEEAGIPAGAVEVRFTSVLDLRIWSYTTVVADVVVPFEPVISDPESVALEWVPFDEIEARPLHPGFADAWPGLRARIG</sequence>
<feature type="region of interest" description="Disordered" evidence="3">
    <location>
        <begin position="1"/>
        <end position="22"/>
    </location>
</feature>
<comment type="cofactor">
    <cofactor evidence="1">
        <name>Mg(2+)</name>
        <dbReference type="ChEBI" id="CHEBI:18420"/>
    </cofactor>
</comment>
<keyword evidence="6" id="KW-1185">Reference proteome</keyword>
<organism evidence="5 6">
    <name type="scientific">Microbacterium ginsengiterrae</name>
    <dbReference type="NCBI Taxonomy" id="546115"/>
    <lineage>
        <taxon>Bacteria</taxon>
        <taxon>Bacillati</taxon>
        <taxon>Actinomycetota</taxon>
        <taxon>Actinomycetes</taxon>
        <taxon>Micrococcales</taxon>
        <taxon>Microbacteriaceae</taxon>
        <taxon>Microbacterium</taxon>
    </lineage>
</organism>
<evidence type="ECO:0000256" key="1">
    <source>
        <dbReference type="ARBA" id="ARBA00001946"/>
    </source>
</evidence>
<evidence type="ECO:0000313" key="5">
    <source>
        <dbReference type="EMBL" id="MBB5741686.1"/>
    </source>
</evidence>
<feature type="domain" description="Nudix hydrolase" evidence="4">
    <location>
        <begin position="34"/>
        <end position="161"/>
    </location>
</feature>
<dbReference type="SUPFAM" id="SSF55811">
    <property type="entry name" value="Nudix"/>
    <property type="match status" value="1"/>
</dbReference>
<dbReference type="PROSITE" id="PS51462">
    <property type="entry name" value="NUDIX"/>
    <property type="match status" value="1"/>
</dbReference>
<proteinExistence type="predicted"/>
<dbReference type="GO" id="GO:0016787">
    <property type="term" value="F:hydrolase activity"/>
    <property type="evidence" value="ECO:0007669"/>
    <property type="project" value="UniProtKB-KW"/>
</dbReference>
<dbReference type="Gene3D" id="3.90.79.10">
    <property type="entry name" value="Nucleoside Triphosphate Pyrophosphohydrolase"/>
    <property type="match status" value="1"/>
</dbReference>
<evidence type="ECO:0000256" key="3">
    <source>
        <dbReference type="SAM" id="MobiDB-lite"/>
    </source>
</evidence>
<keyword evidence="2" id="KW-0378">Hydrolase</keyword>
<reference evidence="5 6" key="1">
    <citation type="submission" date="2020-08" db="EMBL/GenBank/DDBJ databases">
        <title>Sequencing the genomes of 1000 actinobacteria strains.</title>
        <authorList>
            <person name="Klenk H.-P."/>
        </authorList>
    </citation>
    <scope>NUCLEOTIDE SEQUENCE [LARGE SCALE GENOMIC DNA]</scope>
    <source>
        <strain evidence="5 6">DSM 24823</strain>
    </source>
</reference>
<accession>A0A7W9F9X7</accession>
<dbReference type="InterPro" id="IPR020084">
    <property type="entry name" value="NUDIX_hydrolase_CS"/>
</dbReference>
<evidence type="ECO:0000313" key="6">
    <source>
        <dbReference type="Proteomes" id="UP000517712"/>
    </source>
</evidence>
<gene>
    <name evidence="5" type="ORF">HD600_000183</name>
</gene>
<dbReference type="Proteomes" id="UP000517712">
    <property type="component" value="Unassembled WGS sequence"/>
</dbReference>
<dbReference type="PANTHER" id="PTHR43046">
    <property type="entry name" value="GDP-MANNOSE MANNOSYL HYDROLASE"/>
    <property type="match status" value="1"/>
</dbReference>
<dbReference type="Pfam" id="PF00293">
    <property type="entry name" value="NUDIX"/>
    <property type="match status" value="1"/>
</dbReference>
<dbReference type="PANTHER" id="PTHR43046:SF2">
    <property type="entry name" value="8-OXO-DGTP DIPHOSPHATASE-RELATED"/>
    <property type="match status" value="1"/>
</dbReference>
<dbReference type="EMBL" id="JACHMU010000001">
    <property type="protein sequence ID" value="MBB5741686.1"/>
    <property type="molecule type" value="Genomic_DNA"/>
</dbReference>
<dbReference type="PROSITE" id="PS00893">
    <property type="entry name" value="NUDIX_BOX"/>
    <property type="match status" value="1"/>
</dbReference>
<protein>
    <submittedName>
        <fullName evidence="5">8-oxo-dGTP pyrophosphatase MutT (NUDIX family)</fullName>
    </submittedName>
</protein>
<dbReference type="InterPro" id="IPR000086">
    <property type="entry name" value="NUDIX_hydrolase_dom"/>
</dbReference>